<evidence type="ECO:0000313" key="3">
    <source>
        <dbReference type="Proteomes" id="UP000053599"/>
    </source>
</evidence>
<proteinExistence type="predicted"/>
<dbReference type="AlphaFoldDB" id="A0A0D1W8F2"/>
<organism evidence="2 3">
    <name type="scientific">Exophiala sideris</name>
    <dbReference type="NCBI Taxonomy" id="1016849"/>
    <lineage>
        <taxon>Eukaryota</taxon>
        <taxon>Fungi</taxon>
        <taxon>Dikarya</taxon>
        <taxon>Ascomycota</taxon>
        <taxon>Pezizomycotina</taxon>
        <taxon>Eurotiomycetes</taxon>
        <taxon>Chaetothyriomycetidae</taxon>
        <taxon>Chaetothyriales</taxon>
        <taxon>Herpotrichiellaceae</taxon>
        <taxon>Exophiala</taxon>
    </lineage>
</organism>
<name>A0A0D1W8F2_9EURO</name>
<dbReference type="Proteomes" id="UP000053599">
    <property type="component" value="Unassembled WGS sequence"/>
</dbReference>
<feature type="compositionally biased region" description="Low complexity" evidence="1">
    <location>
        <begin position="7"/>
        <end position="20"/>
    </location>
</feature>
<evidence type="ECO:0000256" key="1">
    <source>
        <dbReference type="SAM" id="MobiDB-lite"/>
    </source>
</evidence>
<protein>
    <submittedName>
        <fullName evidence="2">Uncharacterized protein</fullName>
    </submittedName>
</protein>
<accession>A0A0D1W8F2</accession>
<evidence type="ECO:0000313" key="2">
    <source>
        <dbReference type="EMBL" id="KIV84995.1"/>
    </source>
</evidence>
<sequence length="154" mass="16906">MVAQVNSTPASSSSIAGPSIKTRSQLINARQTVGSRGEDQMSTGDLNLAPEQWDTVNKVLMRMFRYAGPPVVTDPSWTADARSALVSIDIEVYSQGKGHELHKQCLQDIDSIEANAVKVVRDRNLLLTDFGRIIPAYNDKSSQRHVSTVTTYNT</sequence>
<dbReference type="EMBL" id="KN846951">
    <property type="protein sequence ID" value="KIV84995.1"/>
    <property type="molecule type" value="Genomic_DNA"/>
</dbReference>
<dbReference type="HOGENOM" id="CLU_1704254_0_0_1"/>
<gene>
    <name evidence="2" type="ORF">PV11_00736</name>
</gene>
<feature type="region of interest" description="Disordered" evidence="1">
    <location>
        <begin position="1"/>
        <end position="21"/>
    </location>
</feature>
<reference evidence="2 3" key="1">
    <citation type="submission" date="2015-01" db="EMBL/GenBank/DDBJ databases">
        <title>The Genome Sequence of Exophiala sideris CBS121828.</title>
        <authorList>
            <consortium name="The Broad Institute Genomics Platform"/>
            <person name="Cuomo C."/>
            <person name="de Hoog S."/>
            <person name="Gorbushina A."/>
            <person name="Stielow B."/>
            <person name="Teixiera M."/>
            <person name="Abouelleil A."/>
            <person name="Chapman S.B."/>
            <person name="Priest M."/>
            <person name="Young S.K."/>
            <person name="Wortman J."/>
            <person name="Nusbaum C."/>
            <person name="Birren B."/>
        </authorList>
    </citation>
    <scope>NUCLEOTIDE SEQUENCE [LARGE SCALE GENOMIC DNA]</scope>
    <source>
        <strain evidence="2 3">CBS 121828</strain>
    </source>
</reference>